<feature type="compositionally biased region" description="Polar residues" evidence="16">
    <location>
        <begin position="341"/>
        <end position="359"/>
    </location>
</feature>
<evidence type="ECO:0000256" key="10">
    <source>
        <dbReference type="ARBA" id="ARBA00022918"/>
    </source>
</evidence>
<dbReference type="GO" id="GO:0004519">
    <property type="term" value="F:endonuclease activity"/>
    <property type="evidence" value="ECO:0007669"/>
    <property type="project" value="UniProtKB-KW"/>
</dbReference>
<evidence type="ECO:0000256" key="15">
    <source>
        <dbReference type="ARBA" id="ARBA00049244"/>
    </source>
</evidence>
<keyword evidence="11" id="KW-0239">DNA-directed DNA polymerase</keyword>
<dbReference type="GO" id="GO:0032196">
    <property type="term" value="P:transposition"/>
    <property type="evidence" value="ECO:0007669"/>
    <property type="project" value="UniProtKB-KW"/>
</dbReference>
<feature type="region of interest" description="Disordered" evidence="16">
    <location>
        <begin position="341"/>
        <end position="363"/>
    </location>
</feature>
<dbReference type="PANTHER" id="PTHR42648">
    <property type="entry name" value="TRANSPOSASE, PUTATIVE-RELATED"/>
    <property type="match status" value="1"/>
</dbReference>
<proteinExistence type="predicted"/>
<evidence type="ECO:0000256" key="7">
    <source>
        <dbReference type="ARBA" id="ARBA00022842"/>
    </source>
</evidence>
<evidence type="ECO:0000256" key="16">
    <source>
        <dbReference type="SAM" id="MobiDB-lite"/>
    </source>
</evidence>
<dbReference type="Gene3D" id="3.30.420.10">
    <property type="entry name" value="Ribonuclease H-like superfamily/Ribonuclease H"/>
    <property type="match status" value="1"/>
</dbReference>
<dbReference type="SUPFAM" id="SSF53098">
    <property type="entry name" value="Ribonuclease H-like"/>
    <property type="match status" value="1"/>
</dbReference>
<dbReference type="PANTHER" id="PTHR42648:SF11">
    <property type="entry name" value="TRANSPOSON TY4-P GAG-POL POLYPROTEIN"/>
    <property type="match status" value="1"/>
</dbReference>
<keyword evidence="11" id="KW-0808">Transferase</keyword>
<dbReference type="GO" id="GO:0046872">
    <property type="term" value="F:metal ion binding"/>
    <property type="evidence" value="ECO:0007669"/>
    <property type="project" value="UniProtKB-KW"/>
</dbReference>
<evidence type="ECO:0000256" key="2">
    <source>
        <dbReference type="ARBA" id="ARBA00022695"/>
    </source>
</evidence>
<evidence type="ECO:0000256" key="12">
    <source>
        <dbReference type="ARBA" id="ARBA00023125"/>
    </source>
</evidence>
<evidence type="ECO:0000256" key="6">
    <source>
        <dbReference type="ARBA" id="ARBA00022801"/>
    </source>
</evidence>
<keyword evidence="10" id="KW-0695">RNA-directed DNA polymerase</keyword>
<dbReference type="GO" id="GO:0003677">
    <property type="term" value="F:DNA binding"/>
    <property type="evidence" value="ECO:0007669"/>
    <property type="project" value="UniProtKB-KW"/>
</dbReference>
<evidence type="ECO:0000256" key="3">
    <source>
        <dbReference type="ARBA" id="ARBA00022722"/>
    </source>
</evidence>
<evidence type="ECO:0000256" key="8">
    <source>
        <dbReference type="ARBA" id="ARBA00022884"/>
    </source>
</evidence>
<reference evidence="18 19" key="1">
    <citation type="submission" date="2017-10" db="EMBL/GenBank/DDBJ databases">
        <title>Development of genomic resources for the powdery mildew, Erysiphe pulchra.</title>
        <authorList>
            <person name="Wadl P.A."/>
            <person name="Mack B.M."/>
            <person name="Moore G."/>
            <person name="Beltz S.B."/>
        </authorList>
    </citation>
    <scope>NUCLEOTIDE SEQUENCE [LARGE SCALE GENOMIC DNA]</scope>
    <source>
        <strain evidence="18">Cflorida</strain>
    </source>
</reference>
<keyword evidence="3" id="KW-0540">Nuclease</keyword>
<dbReference type="GO" id="GO:0006310">
    <property type="term" value="P:DNA recombination"/>
    <property type="evidence" value="ECO:0007669"/>
    <property type="project" value="UniProtKB-KW"/>
</dbReference>
<dbReference type="InterPro" id="IPR036397">
    <property type="entry name" value="RNaseH_sf"/>
</dbReference>
<evidence type="ECO:0000256" key="13">
    <source>
        <dbReference type="ARBA" id="ARBA00023172"/>
    </source>
</evidence>
<keyword evidence="13" id="KW-0233">DNA recombination</keyword>
<evidence type="ECO:0000256" key="11">
    <source>
        <dbReference type="ARBA" id="ARBA00022932"/>
    </source>
</evidence>
<evidence type="ECO:0000259" key="17">
    <source>
        <dbReference type="PROSITE" id="PS50994"/>
    </source>
</evidence>
<keyword evidence="9" id="KW-0229">DNA integration</keyword>
<evidence type="ECO:0000256" key="4">
    <source>
        <dbReference type="ARBA" id="ARBA00022723"/>
    </source>
</evidence>
<dbReference type="GO" id="GO:0015074">
    <property type="term" value="P:DNA integration"/>
    <property type="evidence" value="ECO:0007669"/>
    <property type="project" value="UniProtKB-KW"/>
</dbReference>
<dbReference type="GO" id="GO:0016787">
    <property type="term" value="F:hydrolase activity"/>
    <property type="evidence" value="ECO:0007669"/>
    <property type="project" value="UniProtKB-KW"/>
</dbReference>
<dbReference type="InterPro" id="IPR001584">
    <property type="entry name" value="Integrase_cat-core"/>
</dbReference>
<name>A0A2S4PK20_9PEZI</name>
<evidence type="ECO:0000256" key="1">
    <source>
        <dbReference type="ARBA" id="ARBA00022578"/>
    </source>
</evidence>
<feature type="domain" description="Integrase catalytic" evidence="17">
    <location>
        <begin position="10"/>
        <end position="134"/>
    </location>
</feature>
<keyword evidence="7" id="KW-0460">Magnesium</keyword>
<keyword evidence="6" id="KW-0378">Hydrolase</keyword>
<protein>
    <recommendedName>
        <fullName evidence="17">Integrase catalytic domain-containing protein</fullName>
    </recommendedName>
</protein>
<keyword evidence="5" id="KW-0255">Endonuclease</keyword>
<comment type="catalytic activity">
    <reaction evidence="14">
        <text>DNA(n) + a 2'-deoxyribonucleoside 5'-triphosphate = DNA(n+1) + diphosphate</text>
        <dbReference type="Rhea" id="RHEA:22508"/>
        <dbReference type="Rhea" id="RHEA-COMP:17339"/>
        <dbReference type="Rhea" id="RHEA-COMP:17340"/>
        <dbReference type="ChEBI" id="CHEBI:33019"/>
        <dbReference type="ChEBI" id="CHEBI:61560"/>
        <dbReference type="ChEBI" id="CHEBI:173112"/>
        <dbReference type="EC" id="2.7.7.49"/>
    </reaction>
</comment>
<keyword evidence="19" id="KW-1185">Reference proteome</keyword>
<dbReference type="InterPro" id="IPR012337">
    <property type="entry name" value="RNaseH-like_sf"/>
</dbReference>
<evidence type="ECO:0000313" key="19">
    <source>
        <dbReference type="Proteomes" id="UP000237438"/>
    </source>
</evidence>
<dbReference type="AlphaFoldDB" id="A0A2S4PK20"/>
<comment type="caution">
    <text evidence="18">The sequence shown here is derived from an EMBL/GenBank/DDBJ whole genome shotgun (WGS) entry which is preliminary data.</text>
</comment>
<dbReference type="InterPro" id="IPR039537">
    <property type="entry name" value="Retrotran_Ty1/copia-like"/>
</dbReference>
<keyword evidence="2" id="KW-0548">Nucleotidyltransferase</keyword>
<evidence type="ECO:0000313" key="18">
    <source>
        <dbReference type="EMBL" id="POS82386.1"/>
    </source>
</evidence>
<accession>A0A2S4PK20</accession>
<keyword evidence="1" id="KW-0815">Transposition</keyword>
<keyword evidence="8" id="KW-0694">RNA-binding</keyword>
<evidence type="ECO:0000256" key="9">
    <source>
        <dbReference type="ARBA" id="ARBA00022908"/>
    </source>
</evidence>
<dbReference type="EMBL" id="PEDP01002978">
    <property type="protein sequence ID" value="POS82386.1"/>
    <property type="molecule type" value="Genomic_DNA"/>
</dbReference>
<dbReference type="GO" id="GO:0003723">
    <property type="term" value="F:RNA binding"/>
    <property type="evidence" value="ECO:0007669"/>
    <property type="project" value="UniProtKB-KW"/>
</dbReference>
<evidence type="ECO:0000256" key="5">
    <source>
        <dbReference type="ARBA" id="ARBA00022759"/>
    </source>
</evidence>
<dbReference type="Proteomes" id="UP000237438">
    <property type="component" value="Unassembled WGS sequence"/>
</dbReference>
<gene>
    <name evidence="18" type="ORF">EPUL_004785</name>
</gene>
<comment type="catalytic activity">
    <reaction evidence="15">
        <text>DNA(n) + a 2'-deoxyribonucleoside 5'-triphosphate = DNA(n+1) + diphosphate</text>
        <dbReference type="Rhea" id="RHEA:22508"/>
        <dbReference type="Rhea" id="RHEA-COMP:17339"/>
        <dbReference type="Rhea" id="RHEA-COMP:17340"/>
        <dbReference type="ChEBI" id="CHEBI:33019"/>
        <dbReference type="ChEBI" id="CHEBI:61560"/>
        <dbReference type="ChEBI" id="CHEBI:173112"/>
        <dbReference type="EC" id="2.7.7.7"/>
    </reaction>
</comment>
<evidence type="ECO:0000256" key="14">
    <source>
        <dbReference type="ARBA" id="ARBA00048173"/>
    </source>
</evidence>
<dbReference type="GO" id="GO:0003887">
    <property type="term" value="F:DNA-directed DNA polymerase activity"/>
    <property type="evidence" value="ECO:0007669"/>
    <property type="project" value="UniProtKB-KW"/>
</dbReference>
<dbReference type="OrthoDB" id="4778163at2759"/>
<keyword evidence="4" id="KW-0479">Metal-binding</keyword>
<sequence>MGRSLKYTTKQGQPRMNNVGEGWHCDTLNPPSIEGHNYFCLTTEDVSRFRIFRALKKKSEAADELKHILTKVNLDLRLLFNLRVKQITTDGGRDWGLSTFQEFASQQEIDIVISARDNRYQNGVSERGTRFVQDAARCCTIQMKVPSVFWNYISVQKNKTPWEVYWLQFVPEKSKTIIDHLWIPGSLCITHVDASHRVTGEKLDANGSRNHILWLSRYKDQIGLVVRWGEVPRVGPREIIRSLPKHVQDRLKAQKTDYARYQDYNNPDGLEPVVTIPRGREAPLTVDNEFIHVLEGARDDIITDKETVIEDFQDAVTGRCFGNLVIEPNRYLKGYQSRPIGNQTDDTSQIAPTTKQGQQSPHIPPIPIFPSPFTSPSSPLNLRPLTKNTDGRKILKSIAPSKRPVTERYTLNDSNKINIGNAFLPKELAEIVAVRQRRERAWHARLMICTTTISSLESKLEKFKYEIEVEEVVAFKAYLWLAIANFV</sequence>
<organism evidence="18 19">
    <name type="scientific">Erysiphe pulchra</name>
    <dbReference type="NCBI Taxonomy" id="225359"/>
    <lineage>
        <taxon>Eukaryota</taxon>
        <taxon>Fungi</taxon>
        <taxon>Dikarya</taxon>
        <taxon>Ascomycota</taxon>
        <taxon>Pezizomycotina</taxon>
        <taxon>Leotiomycetes</taxon>
        <taxon>Erysiphales</taxon>
        <taxon>Erysiphaceae</taxon>
        <taxon>Erysiphe</taxon>
    </lineage>
</organism>
<dbReference type="GO" id="GO:0005634">
    <property type="term" value="C:nucleus"/>
    <property type="evidence" value="ECO:0007669"/>
    <property type="project" value="UniProtKB-ARBA"/>
</dbReference>
<dbReference type="GO" id="GO:0003964">
    <property type="term" value="F:RNA-directed DNA polymerase activity"/>
    <property type="evidence" value="ECO:0007669"/>
    <property type="project" value="UniProtKB-KW"/>
</dbReference>
<keyword evidence="12" id="KW-0238">DNA-binding</keyword>
<dbReference type="PROSITE" id="PS50994">
    <property type="entry name" value="INTEGRASE"/>
    <property type="match status" value="1"/>
</dbReference>